<keyword evidence="2" id="KW-0285">Flavoprotein</keyword>
<dbReference type="InterPro" id="IPR052174">
    <property type="entry name" value="Flavoredoxin"/>
</dbReference>
<dbReference type="Pfam" id="PF01613">
    <property type="entry name" value="Flavin_Reduct"/>
    <property type="match status" value="1"/>
</dbReference>
<dbReference type="PANTHER" id="PTHR43567:SF1">
    <property type="entry name" value="FLAVOREDOXIN"/>
    <property type="match status" value="1"/>
</dbReference>
<evidence type="ECO:0000256" key="2">
    <source>
        <dbReference type="ARBA" id="ARBA00022630"/>
    </source>
</evidence>
<evidence type="ECO:0000256" key="1">
    <source>
        <dbReference type="ARBA" id="ARBA00001917"/>
    </source>
</evidence>
<evidence type="ECO:0000313" key="5">
    <source>
        <dbReference type="EMBL" id="MDQ0494539.1"/>
    </source>
</evidence>
<feature type="domain" description="Flavin reductase like" evidence="4">
    <location>
        <begin position="29"/>
        <end position="203"/>
    </location>
</feature>
<evidence type="ECO:0000259" key="4">
    <source>
        <dbReference type="Pfam" id="PF01613"/>
    </source>
</evidence>
<evidence type="ECO:0000256" key="3">
    <source>
        <dbReference type="ARBA" id="ARBA00038054"/>
    </source>
</evidence>
<dbReference type="EMBL" id="JAUSWA010000014">
    <property type="protein sequence ID" value="MDQ0494539.1"/>
    <property type="molecule type" value="Genomic_DNA"/>
</dbReference>
<dbReference type="Gene3D" id="2.30.110.10">
    <property type="entry name" value="Electron Transport, Fmn-binding Protein, Chain A"/>
    <property type="match status" value="1"/>
</dbReference>
<gene>
    <name evidence="5" type="ORF">QOZ95_002704</name>
</gene>
<accession>A0ABU0KYL6</accession>
<evidence type="ECO:0000313" key="6">
    <source>
        <dbReference type="Proteomes" id="UP001242811"/>
    </source>
</evidence>
<protein>
    <submittedName>
        <fullName evidence="5">Flavin reductase (DIM6/NTAB) family NADH-FMN oxidoreductase RutF</fullName>
    </submittedName>
</protein>
<dbReference type="InterPro" id="IPR002563">
    <property type="entry name" value="Flavin_Rdtase-like_dom"/>
</dbReference>
<name>A0ABU0KYL6_9BACL</name>
<proteinExistence type="inferred from homology"/>
<dbReference type="InterPro" id="IPR012349">
    <property type="entry name" value="Split_barrel_FMN-bd"/>
</dbReference>
<comment type="similarity">
    <text evidence="3">Belongs to the flavoredoxin family.</text>
</comment>
<organism evidence="5 6">
    <name type="scientific">Paenibacillus brasilensis</name>
    <dbReference type="NCBI Taxonomy" id="128574"/>
    <lineage>
        <taxon>Bacteria</taxon>
        <taxon>Bacillati</taxon>
        <taxon>Bacillota</taxon>
        <taxon>Bacilli</taxon>
        <taxon>Bacillales</taxon>
        <taxon>Paenibacillaceae</taxon>
        <taxon>Paenibacillus</taxon>
    </lineage>
</organism>
<comment type="cofactor">
    <cofactor evidence="1">
        <name>FMN</name>
        <dbReference type="ChEBI" id="CHEBI:58210"/>
    </cofactor>
</comment>
<sequence>MDQMNPINQINQMNLSPDMKTINPSILYYGTPVVLLNTLNEDGTVNISPISSSWALGDCLVLGIGITGKAFENMKRHPECVINVPGPSMWENVERLAPYTGKNPVPAEKKQNGFTYQKDKYEISGLTPIESIRVKPTRIRECPIQIEAEVRHIRIPDHVSYFAIVETQAVQVHVHQNKLLGENHIDPTKWSPLIYNFRHYFGLGDHLGKTFRSET</sequence>
<dbReference type="PANTHER" id="PTHR43567">
    <property type="entry name" value="FLAVOREDOXIN-RELATED-RELATED"/>
    <property type="match status" value="1"/>
</dbReference>
<reference evidence="5 6" key="1">
    <citation type="submission" date="2023-07" db="EMBL/GenBank/DDBJ databases">
        <title>Genomic Encyclopedia of Type Strains, Phase IV (KMG-IV): sequencing the most valuable type-strain genomes for metagenomic binning, comparative biology and taxonomic classification.</title>
        <authorList>
            <person name="Goeker M."/>
        </authorList>
    </citation>
    <scope>NUCLEOTIDE SEQUENCE [LARGE SCALE GENOMIC DNA]</scope>
    <source>
        <strain evidence="5 6">DSM 14914</strain>
    </source>
</reference>
<comment type="caution">
    <text evidence="5">The sequence shown here is derived from an EMBL/GenBank/DDBJ whole genome shotgun (WGS) entry which is preliminary data.</text>
</comment>
<dbReference type="SUPFAM" id="SSF50475">
    <property type="entry name" value="FMN-binding split barrel"/>
    <property type="match status" value="1"/>
</dbReference>
<keyword evidence="6" id="KW-1185">Reference proteome</keyword>
<dbReference type="Proteomes" id="UP001242811">
    <property type="component" value="Unassembled WGS sequence"/>
</dbReference>